<feature type="compositionally biased region" description="Low complexity" evidence="6">
    <location>
        <begin position="254"/>
        <end position="265"/>
    </location>
</feature>
<feature type="region of interest" description="Disordered" evidence="6">
    <location>
        <begin position="237"/>
        <end position="270"/>
    </location>
</feature>
<keyword evidence="9" id="KW-1185">Reference proteome</keyword>
<evidence type="ECO:0000256" key="4">
    <source>
        <dbReference type="ARBA" id="ARBA00022833"/>
    </source>
</evidence>
<dbReference type="Pfam" id="PF01412">
    <property type="entry name" value="ArfGap"/>
    <property type="match status" value="1"/>
</dbReference>
<comment type="caution">
    <text evidence="8">The sequence shown here is derived from an EMBL/GenBank/DDBJ whole genome shotgun (WGS) entry which is preliminary data.</text>
</comment>
<dbReference type="PROSITE" id="PS50115">
    <property type="entry name" value="ARFGAP"/>
    <property type="match status" value="1"/>
</dbReference>
<dbReference type="PANTHER" id="PTHR45705">
    <property type="entry name" value="FI20236P1"/>
    <property type="match status" value="1"/>
</dbReference>
<dbReference type="InterPro" id="IPR001164">
    <property type="entry name" value="ArfGAP_dom"/>
</dbReference>
<feature type="compositionally biased region" description="Low complexity" evidence="6">
    <location>
        <begin position="325"/>
        <end position="334"/>
    </location>
</feature>
<feature type="domain" description="Arf-GAP" evidence="7">
    <location>
        <begin position="17"/>
        <end position="137"/>
    </location>
</feature>
<evidence type="ECO:0000256" key="3">
    <source>
        <dbReference type="ARBA" id="ARBA00022771"/>
    </source>
</evidence>
<proteinExistence type="predicted"/>
<feature type="region of interest" description="Disordered" evidence="6">
    <location>
        <begin position="325"/>
        <end position="409"/>
    </location>
</feature>
<reference evidence="8 9" key="1">
    <citation type="submission" date="2021-02" db="EMBL/GenBank/DDBJ databases">
        <title>Porcisia hertigi Genome sequencing and assembly.</title>
        <authorList>
            <person name="Almutairi H."/>
            <person name="Gatherer D."/>
        </authorList>
    </citation>
    <scope>NUCLEOTIDE SEQUENCE [LARGE SCALE GENOMIC DNA]</scope>
    <source>
        <strain evidence="8 9">C119</strain>
    </source>
</reference>
<protein>
    <recommendedName>
        <fullName evidence="7">Arf-GAP domain-containing protein</fullName>
    </recommendedName>
</protein>
<gene>
    <name evidence="8" type="ORF">JKF63_02519</name>
</gene>
<dbReference type="PANTHER" id="PTHR45705:SF1">
    <property type="entry name" value="FI20236P1"/>
    <property type="match status" value="1"/>
</dbReference>
<evidence type="ECO:0000259" key="7">
    <source>
        <dbReference type="PROSITE" id="PS50115"/>
    </source>
</evidence>
<accession>A0A836I9N2</accession>
<dbReference type="CDD" id="cd08204">
    <property type="entry name" value="ArfGap"/>
    <property type="match status" value="1"/>
</dbReference>
<keyword evidence="2" id="KW-0479">Metal-binding</keyword>
<dbReference type="GO" id="GO:0005096">
    <property type="term" value="F:GTPase activator activity"/>
    <property type="evidence" value="ECO:0007669"/>
    <property type="project" value="UniProtKB-KW"/>
</dbReference>
<dbReference type="EMBL" id="JAFJZO010000032">
    <property type="protein sequence ID" value="KAG5496218.1"/>
    <property type="molecule type" value="Genomic_DNA"/>
</dbReference>
<dbReference type="GO" id="GO:0005737">
    <property type="term" value="C:cytoplasm"/>
    <property type="evidence" value="ECO:0007669"/>
    <property type="project" value="TreeGrafter"/>
</dbReference>
<feature type="compositionally biased region" description="Polar residues" evidence="6">
    <location>
        <begin position="337"/>
        <end position="347"/>
    </location>
</feature>
<dbReference type="KEGG" id="phet:94288621"/>
<dbReference type="Proteomes" id="UP000674318">
    <property type="component" value="Chromosome 32"/>
</dbReference>
<dbReference type="Gene3D" id="1.10.220.150">
    <property type="entry name" value="Arf GTPase activating protein"/>
    <property type="match status" value="1"/>
</dbReference>
<dbReference type="SUPFAM" id="SSF57863">
    <property type="entry name" value="ArfGap/RecO-like zinc finger"/>
    <property type="match status" value="1"/>
</dbReference>
<keyword evidence="1" id="KW-0343">GTPase activation</keyword>
<keyword evidence="3 5" id="KW-0863">Zinc-finger</keyword>
<feature type="region of interest" description="Disordered" evidence="6">
    <location>
        <begin position="148"/>
        <end position="174"/>
    </location>
</feature>
<organism evidence="8 9">
    <name type="scientific">Porcisia hertigi</name>
    <dbReference type="NCBI Taxonomy" id="2761500"/>
    <lineage>
        <taxon>Eukaryota</taxon>
        <taxon>Discoba</taxon>
        <taxon>Euglenozoa</taxon>
        <taxon>Kinetoplastea</taxon>
        <taxon>Metakinetoplastina</taxon>
        <taxon>Trypanosomatida</taxon>
        <taxon>Trypanosomatidae</taxon>
        <taxon>Leishmaniinae</taxon>
        <taxon>Porcisia</taxon>
    </lineage>
</organism>
<dbReference type="InterPro" id="IPR038508">
    <property type="entry name" value="ArfGAP_dom_sf"/>
</dbReference>
<dbReference type="GeneID" id="94288621"/>
<evidence type="ECO:0000256" key="2">
    <source>
        <dbReference type="ARBA" id="ARBA00022723"/>
    </source>
</evidence>
<sequence>MASMQRQTKEVQQQHQQQLLALLKQPANSECMDCCSRNPTWASVNLGIFICIRCSGLHRQLGVHISKVKSCTMDLWEPEQIAFMAAVGNQRAKRTFEAKIPASYVKPAAHDRSENVLKWIRLKYVQRRYYHPLPQPTAVSAIQVSLNPQKDAKHADAPNAIPRGSRAPPATPQEEVLEEVPLTLNRVATALSAESVTPPQLTMDVFPPPALRTCCLPPQKTAAVLDWLRSSTFLANPAETSPTTSPVVQKKPVTQTTSPQNTSSPAVGAWKTSSLSTSVTIIAEAPTAAREEEDGNPSFVGASATVEQSKVKSQCHQRLKCTPPIAAASPSNAPLTGASTPQGTTTVAAGRSGGGQTTTSYLLRDPLADPDEPTRVAPAQGTSHPVEAAAKARPHRRRRRRKTHRRVHQDVTVSLQLPSAPLSSSPDYHLRGVSLAPPLPVEPTQAGLRCSPPDVVDKVKNLHHDEYQGNHHPEILPQPLRCPTQKQQAPRLPHSPDDGSACISNSLTDAAPPDKPSPLAREMATLTTASAAAAVGSRFAEQPINTPFTVAEATRTCVLAAESSSLASSRSFSSPVVDRNSRCSCSPALTSEAAVLSPGDPQRSDVLRRMLKKPDPPRNFQRVFVSPPAPDEDTPIAHQSSTWCGGSLSNELRLRRLAFVGETVTTLNTAPRRFQGVIMSPMLDEGNATPPPPSRHFGGISAGKTTTLNDVREMQDLLRERLRVLKERFRQQSSPV</sequence>
<dbReference type="FunFam" id="1.10.220.150:FF:000009">
    <property type="entry name" value="stromal membrane-associated protein 1 isoform X1"/>
    <property type="match status" value="1"/>
</dbReference>
<feature type="compositionally biased region" description="Polar residues" evidence="6">
    <location>
        <begin position="237"/>
        <end position="247"/>
    </location>
</feature>
<dbReference type="PRINTS" id="PR00405">
    <property type="entry name" value="REVINTRACTNG"/>
</dbReference>
<dbReference type="RefSeq" id="XP_067754701.1">
    <property type="nucleotide sequence ID" value="XM_067898544.1"/>
</dbReference>
<dbReference type="SMART" id="SM00105">
    <property type="entry name" value="ArfGap"/>
    <property type="match status" value="1"/>
</dbReference>
<name>A0A836I9N2_9TRYP</name>
<keyword evidence="4" id="KW-0862">Zinc</keyword>
<feature type="region of interest" description="Disordered" evidence="6">
    <location>
        <begin position="467"/>
        <end position="517"/>
    </location>
</feature>
<evidence type="ECO:0000256" key="6">
    <source>
        <dbReference type="SAM" id="MobiDB-lite"/>
    </source>
</evidence>
<dbReference type="InterPro" id="IPR051718">
    <property type="entry name" value="ARF_GTPase-activating"/>
</dbReference>
<dbReference type="GO" id="GO:0008270">
    <property type="term" value="F:zinc ion binding"/>
    <property type="evidence" value="ECO:0007669"/>
    <property type="project" value="UniProtKB-KW"/>
</dbReference>
<dbReference type="InterPro" id="IPR037278">
    <property type="entry name" value="ARFGAP/RecO"/>
</dbReference>
<feature type="compositionally biased region" description="Basic residues" evidence="6">
    <location>
        <begin position="392"/>
        <end position="407"/>
    </location>
</feature>
<evidence type="ECO:0000256" key="5">
    <source>
        <dbReference type="PROSITE-ProRule" id="PRU00288"/>
    </source>
</evidence>
<evidence type="ECO:0000256" key="1">
    <source>
        <dbReference type="ARBA" id="ARBA00022468"/>
    </source>
</evidence>
<evidence type="ECO:0000313" key="9">
    <source>
        <dbReference type="Proteomes" id="UP000674318"/>
    </source>
</evidence>
<evidence type="ECO:0000313" key="8">
    <source>
        <dbReference type="EMBL" id="KAG5496218.1"/>
    </source>
</evidence>
<dbReference type="AlphaFoldDB" id="A0A836I9N2"/>
<dbReference type="OrthoDB" id="10266696at2759"/>